<gene>
    <name evidence="1" type="ORF">H9701_01685</name>
</gene>
<organism evidence="1 2">
    <name type="scientific">Candidatus Intestinimonas pullistercoris</name>
    <dbReference type="NCBI Taxonomy" id="2838623"/>
    <lineage>
        <taxon>Bacteria</taxon>
        <taxon>Bacillati</taxon>
        <taxon>Bacillota</taxon>
        <taxon>Clostridia</taxon>
        <taxon>Eubacteriales</taxon>
        <taxon>Intestinimonas</taxon>
    </lineage>
</organism>
<dbReference type="EMBL" id="DWWJ01000030">
    <property type="protein sequence ID" value="HJC40252.1"/>
    <property type="molecule type" value="Genomic_DNA"/>
</dbReference>
<comment type="caution">
    <text evidence="1">The sequence shown here is derived from an EMBL/GenBank/DDBJ whole genome shotgun (WGS) entry which is preliminary data.</text>
</comment>
<reference evidence="1" key="1">
    <citation type="journal article" date="2021" name="PeerJ">
        <title>Extensive microbial diversity within the chicken gut microbiome revealed by metagenomics and culture.</title>
        <authorList>
            <person name="Gilroy R."/>
            <person name="Ravi A."/>
            <person name="Getino M."/>
            <person name="Pursley I."/>
            <person name="Horton D.L."/>
            <person name="Alikhan N.F."/>
            <person name="Baker D."/>
            <person name="Gharbi K."/>
            <person name="Hall N."/>
            <person name="Watson M."/>
            <person name="Adriaenssens E.M."/>
            <person name="Foster-Nyarko E."/>
            <person name="Jarju S."/>
            <person name="Secka A."/>
            <person name="Antonio M."/>
            <person name="Oren A."/>
            <person name="Chaudhuri R.R."/>
            <person name="La Ragione R."/>
            <person name="Hildebrand F."/>
            <person name="Pallen M.J."/>
        </authorList>
    </citation>
    <scope>NUCLEOTIDE SEQUENCE</scope>
    <source>
        <strain evidence="1">CHK186-1790</strain>
    </source>
</reference>
<sequence>MILTFDQVGELLDEMAEEFPQEFYQDLNGGVCLLPEAKPDPDFPEGEMYILGEYCNDMMGRYINLYYGSFAALAEQEDWTEEDWEDELWETFAHEFTHHVEGLAGERGLEIKDEAFLEEYRAQREEP</sequence>
<evidence type="ECO:0000313" key="2">
    <source>
        <dbReference type="Proteomes" id="UP000823882"/>
    </source>
</evidence>
<proteinExistence type="predicted"/>
<dbReference type="Gene3D" id="3.30.2010.20">
    <property type="match status" value="1"/>
</dbReference>
<protein>
    <submittedName>
        <fullName evidence="1">Metallopeptidase family protein</fullName>
    </submittedName>
</protein>
<name>A0A9D2NYG9_9FIRM</name>
<dbReference type="Proteomes" id="UP000823882">
    <property type="component" value="Unassembled WGS sequence"/>
</dbReference>
<accession>A0A9D2NYG9</accession>
<dbReference type="CDD" id="cd12953">
    <property type="entry name" value="MMP_TTHA0227"/>
    <property type="match status" value="1"/>
</dbReference>
<dbReference type="SUPFAM" id="SSF55486">
    <property type="entry name" value="Metalloproteases ('zincins'), catalytic domain"/>
    <property type="match status" value="1"/>
</dbReference>
<dbReference type="AlphaFoldDB" id="A0A9D2NYG9"/>
<dbReference type="InterPro" id="IPR038555">
    <property type="entry name" value="Zincin_1_sf"/>
</dbReference>
<evidence type="ECO:0000313" key="1">
    <source>
        <dbReference type="EMBL" id="HJC40252.1"/>
    </source>
</evidence>
<reference evidence="1" key="2">
    <citation type="submission" date="2021-04" db="EMBL/GenBank/DDBJ databases">
        <authorList>
            <person name="Gilroy R."/>
        </authorList>
    </citation>
    <scope>NUCLEOTIDE SEQUENCE</scope>
    <source>
        <strain evidence="1">CHK186-1790</strain>
    </source>
</reference>